<accession>A0A9D2F177</accession>
<proteinExistence type="predicted"/>
<reference evidence="1" key="1">
    <citation type="journal article" date="2021" name="PeerJ">
        <title>Extensive microbial diversity within the chicken gut microbiome revealed by metagenomics and culture.</title>
        <authorList>
            <person name="Gilroy R."/>
            <person name="Ravi A."/>
            <person name="Getino M."/>
            <person name="Pursley I."/>
            <person name="Horton D.L."/>
            <person name="Alikhan N.F."/>
            <person name="Baker D."/>
            <person name="Gharbi K."/>
            <person name="Hall N."/>
            <person name="Watson M."/>
            <person name="Adriaenssens E.M."/>
            <person name="Foster-Nyarko E."/>
            <person name="Jarju S."/>
            <person name="Secka A."/>
            <person name="Antonio M."/>
            <person name="Oren A."/>
            <person name="Chaudhuri R.R."/>
            <person name="La Ragione R."/>
            <person name="Hildebrand F."/>
            <person name="Pallen M.J."/>
        </authorList>
    </citation>
    <scope>NUCLEOTIDE SEQUENCE</scope>
    <source>
        <strain evidence="1">3436</strain>
    </source>
</reference>
<organism evidence="1 2">
    <name type="scientific">Candidatus Gemmiger excrementavium</name>
    <dbReference type="NCBI Taxonomy" id="2838608"/>
    <lineage>
        <taxon>Bacteria</taxon>
        <taxon>Bacillati</taxon>
        <taxon>Bacillota</taxon>
        <taxon>Clostridia</taxon>
        <taxon>Eubacteriales</taxon>
        <taxon>Gemmiger</taxon>
    </lineage>
</organism>
<dbReference type="AlphaFoldDB" id="A0A9D2F177"/>
<protein>
    <submittedName>
        <fullName evidence="1">Uncharacterized protein</fullName>
    </submittedName>
</protein>
<reference evidence="1" key="2">
    <citation type="submission" date="2021-04" db="EMBL/GenBank/DDBJ databases">
        <authorList>
            <person name="Gilroy R."/>
        </authorList>
    </citation>
    <scope>NUCLEOTIDE SEQUENCE</scope>
    <source>
        <strain evidence="1">3436</strain>
    </source>
</reference>
<evidence type="ECO:0000313" key="2">
    <source>
        <dbReference type="Proteomes" id="UP000824031"/>
    </source>
</evidence>
<sequence length="100" mass="11254">MKTYDEKTFELIENPDLSAGYTYPGKRYVGTERVILRGTVALYPPSGLGYDKPVYEDCLFFHPWEPGEKPGTDPQPSDVETRLANLEDQLTATKILLGVE</sequence>
<evidence type="ECO:0000313" key="1">
    <source>
        <dbReference type="EMBL" id="HIZ47322.1"/>
    </source>
</evidence>
<gene>
    <name evidence="1" type="ORF">H9810_01195</name>
</gene>
<dbReference type="Proteomes" id="UP000824031">
    <property type="component" value="Unassembled WGS sequence"/>
</dbReference>
<comment type="caution">
    <text evidence="1">The sequence shown here is derived from an EMBL/GenBank/DDBJ whole genome shotgun (WGS) entry which is preliminary data.</text>
</comment>
<name>A0A9D2F177_9FIRM</name>
<dbReference type="EMBL" id="DXBO01000019">
    <property type="protein sequence ID" value="HIZ47322.1"/>
    <property type="molecule type" value="Genomic_DNA"/>
</dbReference>